<proteinExistence type="predicted"/>
<accession>A0ABM8S8T8</accession>
<protein>
    <submittedName>
        <fullName evidence="1">Uncharacterized protein</fullName>
    </submittedName>
</protein>
<evidence type="ECO:0000313" key="2">
    <source>
        <dbReference type="Proteomes" id="UP000672526"/>
    </source>
</evidence>
<sequence length="95" mass="10379">MQRIDQCVGARPIVAFREPLDHLFEILYPHGDVKPVEHTLATIAKVNLGAAHGVAAIGEESDRLIARKKSPHTIGRVVPELVNVREAMPPTVVSQ</sequence>
<organism evidence="1 2">
    <name type="scientific">Paraburkholderia haematera</name>
    <dbReference type="NCBI Taxonomy" id="2793077"/>
    <lineage>
        <taxon>Bacteria</taxon>
        <taxon>Pseudomonadati</taxon>
        <taxon>Pseudomonadota</taxon>
        <taxon>Betaproteobacteria</taxon>
        <taxon>Burkholderiales</taxon>
        <taxon>Burkholderiaceae</taxon>
        <taxon>Paraburkholderia</taxon>
    </lineage>
</organism>
<keyword evidence="2" id="KW-1185">Reference proteome</keyword>
<name>A0ABM8S8T8_9BURK</name>
<comment type="caution">
    <text evidence="1">The sequence shown here is derived from an EMBL/GenBank/DDBJ whole genome shotgun (WGS) entry which is preliminary data.</text>
</comment>
<gene>
    <name evidence="1" type="ORF">R69888_04965</name>
</gene>
<reference evidence="1 2" key="1">
    <citation type="submission" date="2021-02" db="EMBL/GenBank/DDBJ databases">
        <authorList>
            <person name="Vanwijnsberghe S."/>
        </authorList>
    </citation>
    <scope>NUCLEOTIDE SEQUENCE [LARGE SCALE GENOMIC DNA]</scope>
    <source>
        <strain evidence="1 2">LMG 31837</strain>
    </source>
</reference>
<dbReference type="EMBL" id="CAJNBK010000017">
    <property type="protein sequence ID" value="CAE6795599.1"/>
    <property type="molecule type" value="Genomic_DNA"/>
</dbReference>
<dbReference type="Proteomes" id="UP000672526">
    <property type="component" value="Unassembled WGS sequence"/>
</dbReference>
<evidence type="ECO:0000313" key="1">
    <source>
        <dbReference type="EMBL" id="CAE6795599.1"/>
    </source>
</evidence>